<gene>
    <name evidence="2" type="ORF">ERS007657_02852</name>
</gene>
<sequence length="102" mass="10536">MGDPVEHFHGRLPGGGRQHDGCGHQPPSKLVLPLWKAEGDVAAGPAIQLGGPPGAGAGPAGQARVLGIQQAFGSEPVQMEFRLVARDADGVGRLVSAHRHRL</sequence>
<reference evidence="2 3" key="1">
    <citation type="submission" date="2015-03" db="EMBL/GenBank/DDBJ databases">
        <authorList>
            <consortium name="Pathogen Informatics"/>
        </authorList>
    </citation>
    <scope>NUCLEOTIDE SEQUENCE [LARGE SCALE GENOMIC DNA]</scope>
    <source>
        <strain evidence="2 3">C09601061</strain>
    </source>
</reference>
<evidence type="ECO:0000256" key="1">
    <source>
        <dbReference type="SAM" id="MobiDB-lite"/>
    </source>
</evidence>
<dbReference type="AlphaFoldDB" id="A0A654U3H8"/>
<protein>
    <submittedName>
        <fullName evidence="2">Uncharacterized protein</fullName>
    </submittedName>
</protein>
<dbReference type="EMBL" id="CGCX01001201">
    <property type="protein sequence ID" value="CFR90578.1"/>
    <property type="molecule type" value="Genomic_DNA"/>
</dbReference>
<accession>A0A654U3H8</accession>
<name>A0A654U3H8_MYCTX</name>
<evidence type="ECO:0000313" key="3">
    <source>
        <dbReference type="Proteomes" id="UP000046680"/>
    </source>
</evidence>
<dbReference type="Proteomes" id="UP000046680">
    <property type="component" value="Unassembled WGS sequence"/>
</dbReference>
<proteinExistence type="predicted"/>
<evidence type="ECO:0000313" key="2">
    <source>
        <dbReference type="EMBL" id="CFR90578.1"/>
    </source>
</evidence>
<organism evidence="2 3">
    <name type="scientific">Mycobacterium tuberculosis</name>
    <dbReference type="NCBI Taxonomy" id="1773"/>
    <lineage>
        <taxon>Bacteria</taxon>
        <taxon>Bacillati</taxon>
        <taxon>Actinomycetota</taxon>
        <taxon>Actinomycetes</taxon>
        <taxon>Mycobacteriales</taxon>
        <taxon>Mycobacteriaceae</taxon>
        <taxon>Mycobacterium</taxon>
        <taxon>Mycobacterium tuberculosis complex</taxon>
    </lineage>
</organism>
<feature type="region of interest" description="Disordered" evidence="1">
    <location>
        <begin position="1"/>
        <end position="27"/>
    </location>
</feature>